<dbReference type="EMBL" id="LGIA01000182">
    <property type="protein sequence ID" value="KOH43528.1"/>
    <property type="molecule type" value="Genomic_DNA"/>
</dbReference>
<dbReference type="InterPro" id="IPR036388">
    <property type="entry name" value="WH-like_DNA-bd_sf"/>
</dbReference>
<dbReference type="InterPro" id="IPR036390">
    <property type="entry name" value="WH_DNA-bd_sf"/>
</dbReference>
<reference evidence="2" key="1">
    <citation type="submission" date="2015-07" db="EMBL/GenBank/DDBJ databases">
        <title>Genome sequencing of Sunxiuqinia dokdonensis strain SK.</title>
        <authorList>
            <person name="Ahn S."/>
            <person name="Kim B.-C."/>
        </authorList>
    </citation>
    <scope>NUCLEOTIDE SEQUENCE [LARGE SCALE GENOMIC DNA]</scope>
    <source>
        <strain evidence="2">SK</strain>
    </source>
</reference>
<protein>
    <recommendedName>
        <fullName evidence="3">Rrf2 family transcriptional regulator</fullName>
    </recommendedName>
</protein>
<sequence length="152" mass="16934">MLGKTTEYAIRSLVYIYIQNLKGERPGFKEIARNIDSPEGFTGKVLQIVTRAGLVSSMKGRGGGFFFDNSEKSLSLLEVINVTEGQEFFHKCGFGLKSCDAQNPCPMHDEYVAVRQSFYSLVNRLTIQSLASKVSQNKAVLKRLEITESSID</sequence>
<evidence type="ECO:0000313" key="1">
    <source>
        <dbReference type="EMBL" id="KOH43528.1"/>
    </source>
</evidence>
<dbReference type="Gene3D" id="1.10.10.10">
    <property type="entry name" value="Winged helix-like DNA-binding domain superfamily/Winged helix DNA-binding domain"/>
    <property type="match status" value="1"/>
</dbReference>
<dbReference type="GO" id="GO:0003700">
    <property type="term" value="F:DNA-binding transcription factor activity"/>
    <property type="evidence" value="ECO:0007669"/>
    <property type="project" value="TreeGrafter"/>
</dbReference>
<proteinExistence type="predicted"/>
<organism evidence="1 2">
    <name type="scientific">Sunxiuqinia dokdonensis</name>
    <dbReference type="NCBI Taxonomy" id="1409788"/>
    <lineage>
        <taxon>Bacteria</taxon>
        <taxon>Pseudomonadati</taxon>
        <taxon>Bacteroidota</taxon>
        <taxon>Bacteroidia</taxon>
        <taxon>Marinilabiliales</taxon>
        <taxon>Prolixibacteraceae</taxon>
        <taxon>Sunxiuqinia</taxon>
    </lineage>
</organism>
<evidence type="ECO:0000313" key="2">
    <source>
        <dbReference type="Proteomes" id="UP000036958"/>
    </source>
</evidence>
<accession>A0A0L8V586</accession>
<dbReference type="Proteomes" id="UP000036958">
    <property type="component" value="Unassembled WGS sequence"/>
</dbReference>
<dbReference type="STRING" id="1409788.NC99_36120"/>
<name>A0A0L8V586_9BACT</name>
<dbReference type="AlphaFoldDB" id="A0A0L8V586"/>
<dbReference type="PANTHER" id="PTHR33221">
    <property type="entry name" value="WINGED HELIX-TURN-HELIX TRANSCRIPTIONAL REGULATOR, RRF2 FAMILY"/>
    <property type="match status" value="1"/>
</dbReference>
<dbReference type="GO" id="GO:0005829">
    <property type="term" value="C:cytosol"/>
    <property type="evidence" value="ECO:0007669"/>
    <property type="project" value="TreeGrafter"/>
</dbReference>
<dbReference type="RefSeq" id="WP_053186284.1">
    <property type="nucleotide sequence ID" value="NZ_LGIA01000182.1"/>
</dbReference>
<keyword evidence="2" id="KW-1185">Reference proteome</keyword>
<dbReference type="OrthoDB" id="9808360at2"/>
<dbReference type="PANTHER" id="PTHR33221:SF15">
    <property type="entry name" value="HTH-TYPE TRANSCRIPTIONAL REGULATOR YWGB-RELATED"/>
    <property type="match status" value="1"/>
</dbReference>
<dbReference type="SUPFAM" id="SSF46785">
    <property type="entry name" value="Winged helix' DNA-binding domain"/>
    <property type="match status" value="1"/>
</dbReference>
<comment type="caution">
    <text evidence="1">The sequence shown here is derived from an EMBL/GenBank/DDBJ whole genome shotgun (WGS) entry which is preliminary data.</text>
</comment>
<dbReference type="Pfam" id="PF02082">
    <property type="entry name" value="Rrf2"/>
    <property type="match status" value="1"/>
</dbReference>
<evidence type="ECO:0008006" key="3">
    <source>
        <dbReference type="Google" id="ProtNLM"/>
    </source>
</evidence>
<gene>
    <name evidence="1" type="ORF">NC99_36120</name>
</gene>
<dbReference type="InterPro" id="IPR000944">
    <property type="entry name" value="Tscrpt_reg_Rrf2"/>
</dbReference>
<dbReference type="PROSITE" id="PS51197">
    <property type="entry name" value="HTH_RRF2_2"/>
    <property type="match status" value="1"/>
</dbReference>